<dbReference type="RefSeq" id="WP_054811665.1">
    <property type="nucleotide sequence ID" value="NZ_QNRE01000026.1"/>
</dbReference>
<evidence type="ECO:0000313" key="1">
    <source>
        <dbReference type="EMBL" id="RBO80294.1"/>
    </source>
</evidence>
<keyword evidence="2" id="KW-1185">Reference proteome</keyword>
<comment type="caution">
    <text evidence="1">The sequence shown here is derived from an EMBL/GenBank/DDBJ whole genome shotgun (WGS) entry which is preliminary data.</text>
</comment>
<organism evidence="1 2">
    <name type="scientific">Nocardia puris</name>
    <dbReference type="NCBI Taxonomy" id="208602"/>
    <lineage>
        <taxon>Bacteria</taxon>
        <taxon>Bacillati</taxon>
        <taxon>Actinomycetota</taxon>
        <taxon>Actinomycetes</taxon>
        <taxon>Mycobacteriales</taxon>
        <taxon>Nocardiaceae</taxon>
        <taxon>Nocardia</taxon>
    </lineage>
</organism>
<dbReference type="STRING" id="1210090.GCA_001613185_05995"/>
<reference evidence="1 2" key="1">
    <citation type="submission" date="2018-06" db="EMBL/GenBank/DDBJ databases">
        <title>Genomic Encyclopedia of Type Strains, Phase IV (KMG-IV): sequencing the most valuable type-strain genomes for metagenomic binning, comparative biology and taxonomic classification.</title>
        <authorList>
            <person name="Goeker M."/>
        </authorList>
    </citation>
    <scope>NUCLEOTIDE SEQUENCE [LARGE SCALE GENOMIC DNA]</scope>
    <source>
        <strain evidence="1 2">DSM 44599</strain>
    </source>
</reference>
<dbReference type="InterPro" id="IPR036390">
    <property type="entry name" value="WH_DNA-bd_sf"/>
</dbReference>
<proteinExistence type="predicted"/>
<gene>
    <name evidence="1" type="ORF">DFR74_12611</name>
</gene>
<evidence type="ECO:0008006" key="3">
    <source>
        <dbReference type="Google" id="ProtNLM"/>
    </source>
</evidence>
<dbReference type="Proteomes" id="UP000252586">
    <property type="component" value="Unassembled WGS sequence"/>
</dbReference>
<protein>
    <recommendedName>
        <fullName evidence="3">MarR family transcriptional regulator</fullName>
    </recommendedName>
</protein>
<dbReference type="AlphaFoldDB" id="A0A366CVF5"/>
<name>A0A366CVF5_9NOCA</name>
<evidence type="ECO:0000313" key="2">
    <source>
        <dbReference type="Proteomes" id="UP000252586"/>
    </source>
</evidence>
<dbReference type="SUPFAM" id="SSF46785">
    <property type="entry name" value="Winged helix' DNA-binding domain"/>
    <property type="match status" value="1"/>
</dbReference>
<dbReference type="GeneID" id="57067655"/>
<sequence>MAQRFSRMHRSGFTRAQVAAVWALATGPKTARQIAGGRVVGPVTITLRWLATNAYATATDDADTPRADTVYTLTDQGHAAHHRITKP</sequence>
<accession>A0A366CVF5</accession>
<dbReference type="OrthoDB" id="4568679at2"/>
<dbReference type="EMBL" id="QNRE01000026">
    <property type="protein sequence ID" value="RBO80294.1"/>
    <property type="molecule type" value="Genomic_DNA"/>
</dbReference>